<organism evidence="4 5">
    <name type="scientific">Melittangium boletus DSM 14713</name>
    <dbReference type="NCBI Taxonomy" id="1294270"/>
    <lineage>
        <taxon>Bacteria</taxon>
        <taxon>Pseudomonadati</taxon>
        <taxon>Myxococcota</taxon>
        <taxon>Myxococcia</taxon>
        <taxon>Myxococcales</taxon>
        <taxon>Cystobacterineae</taxon>
        <taxon>Archangiaceae</taxon>
        <taxon>Melittangium</taxon>
    </lineage>
</organism>
<keyword evidence="5" id="KW-1185">Reference proteome</keyword>
<dbReference type="CDD" id="cd00198">
    <property type="entry name" value="vWFA"/>
    <property type="match status" value="1"/>
</dbReference>
<feature type="transmembrane region" description="Helical" evidence="2">
    <location>
        <begin position="6"/>
        <end position="23"/>
    </location>
</feature>
<protein>
    <recommendedName>
        <fullName evidence="3">VWFA domain-containing protein</fullName>
    </recommendedName>
</protein>
<dbReference type="SMART" id="SM00327">
    <property type="entry name" value="VWA"/>
    <property type="match status" value="2"/>
</dbReference>
<sequence length="911" mass="96226">MSFSLPQVWVLLVPLGLFLWKWGRRPGPPMVLRWGLLVLVLGALSGPTWTLSQAGSDVVVVVDRSRSMPADAGRVATETVGLLESQRRPGDRVGVIAFGREARVEQPLSERGHFGGFSRPVDAEASDLSAALDAAGALIPPGRSGRVLVLSDGRATGADARGAARRLAARGLAVDFRQVAREDVPLDLAVLSLDTPASVTAHEPFQMTGVVRATAPVTGKVRLERNGRVLLEGPFDFQAGPNLLPFRDLVDAPGLVSYRLKVEAPGDGVVENDVGQAVLRVEGPPRVLLLTDQPEGTLAQALRAAGLTLEVRAPFPLTLEALEGVGALVLENVDANRLGEPGLRAVASYVEVAGGGLVMTGGRASFSEGGYRRSPVEPLLPVSLEMREEQRRIDVAMSVLMDCSCSMGAQIPDGRTKMELAAEGVVGALTLLNPKDEASVAMVDTDVHELFPMSPVEEGLPLDQVARGFSGGGGIYVGRALREGRKQVLRSTKATRHVLLFSDAADSEEAADYLETIDALRRQKVTVSVIGLGSEKDPDAALLREIADKGGGRMYFAEDAASLPRIFSQETLTVARATFVDTPTSLEAAPDLPLLGRLPALGLPQVGGYNLAYLRPRASVALRTLDDNAAPLLALWPRGAGRAVAFLAEVDGEYTGELRAWSGLRGTLEGMVRWAMGGSGGAETAVARSERRGDRLRVSLDFAPGEALPGALPSLVLLPGDGRSEPVELPMRWEDEDRMAAEYTLPGSGTWHPVVKLGTRVLRAPPVTLPYAPEFEPGSNKEGLEVLRGVAAVGGGVERLSLTGLFAQAPESEGRVALAPWLVGLALAAMLAEVAVRRILSAPRLRRARAPSPVSMAAPASVAPAPVARAPAPSPVPGEEDAPPPEPPAKDSDVDSALEAARARARRRLGR</sequence>
<dbReference type="RefSeq" id="WP_095977396.1">
    <property type="nucleotide sequence ID" value="NZ_CP022163.1"/>
</dbReference>
<feature type="domain" description="VWFA" evidence="3">
    <location>
        <begin position="396"/>
        <end position="570"/>
    </location>
</feature>
<dbReference type="Proteomes" id="UP000217289">
    <property type="component" value="Chromosome"/>
</dbReference>
<keyword evidence="2" id="KW-0472">Membrane</keyword>
<dbReference type="Pfam" id="PF00092">
    <property type="entry name" value="VWA"/>
    <property type="match status" value="1"/>
</dbReference>
<feature type="region of interest" description="Disordered" evidence="1">
    <location>
        <begin position="850"/>
        <end position="911"/>
    </location>
</feature>
<dbReference type="PANTHER" id="PTHR37947">
    <property type="entry name" value="BLL2462 PROTEIN"/>
    <property type="match status" value="1"/>
</dbReference>
<accession>A0A250IBY1</accession>
<dbReference type="OrthoDB" id="9781333at2"/>
<dbReference type="Gene3D" id="3.40.50.410">
    <property type="entry name" value="von Willebrand factor, type A domain"/>
    <property type="match status" value="2"/>
</dbReference>
<dbReference type="AlphaFoldDB" id="A0A250IBY1"/>
<dbReference type="Gene3D" id="3.40.50.880">
    <property type="match status" value="1"/>
</dbReference>
<dbReference type="InterPro" id="IPR036465">
    <property type="entry name" value="vWFA_dom_sf"/>
</dbReference>
<evidence type="ECO:0000256" key="1">
    <source>
        <dbReference type="SAM" id="MobiDB-lite"/>
    </source>
</evidence>
<gene>
    <name evidence="4" type="ORF">MEBOL_002192</name>
</gene>
<reference evidence="4 5" key="1">
    <citation type="submission" date="2017-06" db="EMBL/GenBank/DDBJ databases">
        <authorList>
            <person name="Kim H.J."/>
            <person name="Triplett B.A."/>
        </authorList>
    </citation>
    <scope>NUCLEOTIDE SEQUENCE [LARGE SCALE GENOMIC DNA]</scope>
    <source>
        <strain evidence="4 5">DSM 14713</strain>
    </source>
</reference>
<keyword evidence="2" id="KW-1133">Transmembrane helix</keyword>
<dbReference type="EMBL" id="CP022163">
    <property type="protein sequence ID" value="ATB28743.1"/>
    <property type="molecule type" value="Genomic_DNA"/>
</dbReference>
<dbReference type="InterPro" id="IPR002035">
    <property type="entry name" value="VWF_A"/>
</dbReference>
<dbReference type="KEGG" id="mbd:MEBOL_002192"/>
<proteinExistence type="predicted"/>
<evidence type="ECO:0000313" key="5">
    <source>
        <dbReference type="Proteomes" id="UP000217289"/>
    </source>
</evidence>
<dbReference type="Pfam" id="PF13519">
    <property type="entry name" value="VWA_2"/>
    <property type="match status" value="1"/>
</dbReference>
<evidence type="ECO:0000259" key="3">
    <source>
        <dbReference type="PROSITE" id="PS50234"/>
    </source>
</evidence>
<dbReference type="SUPFAM" id="SSF52317">
    <property type="entry name" value="Class I glutamine amidotransferase-like"/>
    <property type="match status" value="1"/>
</dbReference>
<dbReference type="PANTHER" id="PTHR37947:SF2">
    <property type="entry name" value="VON WILLEBRAND FACTOR TYPE A"/>
    <property type="match status" value="1"/>
</dbReference>
<dbReference type="PROSITE" id="PS50234">
    <property type="entry name" value="VWFA"/>
    <property type="match status" value="1"/>
</dbReference>
<dbReference type="SUPFAM" id="SSF53300">
    <property type="entry name" value="vWA-like"/>
    <property type="match status" value="2"/>
</dbReference>
<evidence type="ECO:0000256" key="2">
    <source>
        <dbReference type="SAM" id="Phobius"/>
    </source>
</evidence>
<name>A0A250IBY1_9BACT</name>
<dbReference type="InterPro" id="IPR029062">
    <property type="entry name" value="Class_I_gatase-like"/>
</dbReference>
<evidence type="ECO:0000313" key="4">
    <source>
        <dbReference type="EMBL" id="ATB28743.1"/>
    </source>
</evidence>
<feature type="compositionally biased region" description="Low complexity" evidence="1">
    <location>
        <begin position="850"/>
        <end position="871"/>
    </location>
</feature>
<keyword evidence="2" id="KW-0812">Transmembrane</keyword>
<feature type="transmembrane region" description="Helical" evidence="2">
    <location>
        <begin position="30"/>
        <end position="49"/>
    </location>
</feature>